<dbReference type="Proteomes" id="UP000249248">
    <property type="component" value="Unassembled WGS sequence"/>
</dbReference>
<dbReference type="GO" id="GO:0008270">
    <property type="term" value="F:zinc ion binding"/>
    <property type="evidence" value="ECO:0007669"/>
    <property type="project" value="InterPro"/>
</dbReference>
<evidence type="ECO:0000256" key="1">
    <source>
        <dbReference type="SAM" id="Coils"/>
    </source>
</evidence>
<feature type="domain" description="HNH nuclease" evidence="2">
    <location>
        <begin position="37"/>
        <end position="94"/>
    </location>
</feature>
<keyword evidence="3" id="KW-0378">Hydrolase</keyword>
<organism evidence="3 4">
    <name type="scientific">Putridiphycobacter roseus</name>
    <dbReference type="NCBI Taxonomy" id="2219161"/>
    <lineage>
        <taxon>Bacteria</taxon>
        <taxon>Pseudomonadati</taxon>
        <taxon>Bacteroidota</taxon>
        <taxon>Flavobacteriia</taxon>
        <taxon>Flavobacteriales</taxon>
        <taxon>Crocinitomicaceae</taxon>
        <taxon>Putridiphycobacter</taxon>
    </lineage>
</organism>
<evidence type="ECO:0000313" key="4">
    <source>
        <dbReference type="Proteomes" id="UP000249248"/>
    </source>
</evidence>
<reference evidence="3 4" key="1">
    <citation type="submission" date="2018-06" db="EMBL/GenBank/DDBJ databases">
        <title>The draft genome sequence of Crocinitomix sp. SM1701.</title>
        <authorList>
            <person name="Zhang X."/>
        </authorList>
    </citation>
    <scope>NUCLEOTIDE SEQUENCE [LARGE SCALE GENOMIC DNA]</scope>
    <source>
        <strain evidence="3 4">SM1701</strain>
    </source>
</reference>
<sequence length="246" mass="28915">MIKLNRTHTPACLSPKFVKEKTDEFKNSAKNVWNINDLKNSLLELSFNKCAYCECALKEESKYMEVEHFQDKDDYPDLVLNWENLLPSCKRCNGSKSTHDVLIEPIINPFNIEPINHLRLRNYRFKGKDTLGKTTIDVVNLNNTERAVLKRFEVGEELQKTIENILEKLELYNQRQIIQRRNKLLNSMEELLKECQPNSIYSSTCSTILHSDENYQFIRSELVRIGLWNANFEKLHNDSLIIVFED</sequence>
<evidence type="ECO:0000313" key="3">
    <source>
        <dbReference type="EMBL" id="PZE15605.1"/>
    </source>
</evidence>
<keyword evidence="1" id="KW-0175">Coiled coil</keyword>
<accession>A0A2W1N8N4</accession>
<dbReference type="EMBL" id="QKSB01000030">
    <property type="protein sequence ID" value="PZE15605.1"/>
    <property type="molecule type" value="Genomic_DNA"/>
</dbReference>
<dbReference type="Pfam" id="PF01844">
    <property type="entry name" value="HNH"/>
    <property type="match status" value="1"/>
</dbReference>
<dbReference type="InterPro" id="IPR002711">
    <property type="entry name" value="HNH"/>
</dbReference>
<dbReference type="GO" id="GO:0004519">
    <property type="term" value="F:endonuclease activity"/>
    <property type="evidence" value="ECO:0007669"/>
    <property type="project" value="UniProtKB-KW"/>
</dbReference>
<name>A0A2W1N8N4_9FLAO</name>
<dbReference type="OrthoDB" id="9816185at2"/>
<dbReference type="InterPro" id="IPR003615">
    <property type="entry name" value="HNH_nuc"/>
</dbReference>
<dbReference type="SMART" id="SM00507">
    <property type="entry name" value="HNHc"/>
    <property type="match status" value="1"/>
</dbReference>
<dbReference type="CDD" id="cd00085">
    <property type="entry name" value="HNHc"/>
    <property type="match status" value="1"/>
</dbReference>
<dbReference type="AlphaFoldDB" id="A0A2W1N8N4"/>
<protein>
    <submittedName>
        <fullName evidence="3">HNH endonuclease</fullName>
    </submittedName>
</protein>
<evidence type="ECO:0000259" key="2">
    <source>
        <dbReference type="SMART" id="SM00507"/>
    </source>
</evidence>
<gene>
    <name evidence="3" type="ORF">DNU06_17210</name>
</gene>
<comment type="caution">
    <text evidence="3">The sequence shown here is derived from an EMBL/GenBank/DDBJ whole genome shotgun (WGS) entry which is preliminary data.</text>
</comment>
<dbReference type="GO" id="GO:0003676">
    <property type="term" value="F:nucleic acid binding"/>
    <property type="evidence" value="ECO:0007669"/>
    <property type="project" value="InterPro"/>
</dbReference>
<dbReference type="Gene3D" id="1.10.30.50">
    <property type="match status" value="1"/>
</dbReference>
<feature type="coiled-coil region" evidence="1">
    <location>
        <begin position="155"/>
        <end position="194"/>
    </location>
</feature>
<keyword evidence="4" id="KW-1185">Reference proteome</keyword>
<proteinExistence type="predicted"/>
<dbReference type="RefSeq" id="WP_111064745.1">
    <property type="nucleotide sequence ID" value="NZ_JBHUCU010000031.1"/>
</dbReference>
<keyword evidence="3" id="KW-0255">Endonuclease</keyword>
<keyword evidence="3" id="KW-0540">Nuclease</keyword>